<name>A0A917FVN7_9BACL</name>
<dbReference type="CDD" id="cd21109">
    <property type="entry name" value="SPASM"/>
    <property type="match status" value="1"/>
</dbReference>
<dbReference type="PIRSF" id="PIRSF037420">
    <property type="entry name" value="PQQ_syn_pqqE"/>
    <property type="match status" value="1"/>
</dbReference>
<dbReference type="SUPFAM" id="SSF102114">
    <property type="entry name" value="Radical SAM enzymes"/>
    <property type="match status" value="1"/>
</dbReference>
<dbReference type="AlphaFoldDB" id="A0A917FVN7"/>
<comment type="cofactor">
    <cofactor evidence="1">
        <name>[4Fe-4S] cluster</name>
        <dbReference type="ChEBI" id="CHEBI:49883"/>
    </cofactor>
</comment>
<dbReference type="SMART" id="SM00729">
    <property type="entry name" value="Elp3"/>
    <property type="match status" value="1"/>
</dbReference>
<keyword evidence="6" id="KW-0411">Iron-sulfur</keyword>
<reference evidence="8" key="1">
    <citation type="journal article" date="2014" name="Int. J. Syst. Evol. Microbiol.">
        <title>Complete genome sequence of Corynebacterium casei LMG S-19264T (=DSM 44701T), isolated from a smear-ripened cheese.</title>
        <authorList>
            <consortium name="US DOE Joint Genome Institute (JGI-PGF)"/>
            <person name="Walter F."/>
            <person name="Albersmeier A."/>
            <person name="Kalinowski J."/>
            <person name="Ruckert C."/>
        </authorList>
    </citation>
    <scope>NUCLEOTIDE SEQUENCE</scope>
    <source>
        <strain evidence="8">CGMCC 1.16134</strain>
    </source>
</reference>
<evidence type="ECO:0000256" key="5">
    <source>
        <dbReference type="ARBA" id="ARBA00023004"/>
    </source>
</evidence>
<dbReference type="SFLD" id="SFLDG01386">
    <property type="entry name" value="main_SPASM_domain-containing"/>
    <property type="match status" value="1"/>
</dbReference>
<evidence type="ECO:0000313" key="8">
    <source>
        <dbReference type="EMBL" id="GGG07184.1"/>
    </source>
</evidence>
<dbReference type="RefSeq" id="WP_268240830.1">
    <property type="nucleotide sequence ID" value="NZ_BMKR01000042.1"/>
</dbReference>
<dbReference type="GO" id="GO:0051539">
    <property type="term" value="F:4 iron, 4 sulfur cluster binding"/>
    <property type="evidence" value="ECO:0007669"/>
    <property type="project" value="UniProtKB-KW"/>
</dbReference>
<sequence length="333" mass="37930">MLETVSFHITNKCHSNCIHCMFKSGEEVINELSKDEVFDFIGQFAKLTKNAGRLNIYGGEPLIRDNIFEIMNEARNHQLKVEVATGGVVEDELMEQFLEARPDYICCDLDGGTAESHDWLRNHKGSFNRMKGLISRFVQTGISTSVTMVVNKRNMGEIIEFLELCRTLKVSSAVIYLFTPTGRGTEMQDYVVGAEEWLELHNKAYAWFDNAQPDFTLRWQIAYYKGPRTSLQNNLWDCGPEADRKFYMRCDGNVYSCSLLTGAEDHCMGNVRTESLESILERRKQFAFSSQYGCPGISHHVYGDPNAADPRAATQTIMPACPRETELWKKNIL</sequence>
<dbReference type="InterPro" id="IPR050377">
    <property type="entry name" value="Radical_SAM_PqqE_MftC-like"/>
</dbReference>
<dbReference type="Proteomes" id="UP000637643">
    <property type="component" value="Unassembled WGS sequence"/>
</dbReference>
<dbReference type="InterPro" id="IPR058240">
    <property type="entry name" value="rSAM_sf"/>
</dbReference>
<dbReference type="InterPro" id="IPR007197">
    <property type="entry name" value="rSAM"/>
</dbReference>
<evidence type="ECO:0000256" key="6">
    <source>
        <dbReference type="ARBA" id="ARBA00023014"/>
    </source>
</evidence>
<evidence type="ECO:0000256" key="3">
    <source>
        <dbReference type="ARBA" id="ARBA00022691"/>
    </source>
</evidence>
<gene>
    <name evidence="8" type="ORF">GCM10010912_59800</name>
</gene>
<protein>
    <submittedName>
        <fullName evidence="8">Radical SAM/SPASM domain-containing protein</fullName>
    </submittedName>
</protein>
<keyword evidence="5" id="KW-0408">Iron</keyword>
<evidence type="ECO:0000256" key="2">
    <source>
        <dbReference type="ARBA" id="ARBA00022485"/>
    </source>
</evidence>
<feature type="domain" description="Radical SAM core" evidence="7">
    <location>
        <begin position="1"/>
        <end position="209"/>
    </location>
</feature>
<dbReference type="Pfam" id="PF13186">
    <property type="entry name" value="SPASM"/>
    <property type="match status" value="1"/>
</dbReference>
<dbReference type="InterPro" id="IPR006638">
    <property type="entry name" value="Elp3/MiaA/NifB-like_rSAM"/>
</dbReference>
<keyword evidence="4" id="KW-0479">Metal-binding</keyword>
<dbReference type="PANTHER" id="PTHR11228">
    <property type="entry name" value="RADICAL SAM DOMAIN PROTEIN"/>
    <property type="match status" value="1"/>
</dbReference>
<dbReference type="PROSITE" id="PS51918">
    <property type="entry name" value="RADICAL_SAM"/>
    <property type="match status" value="1"/>
</dbReference>
<evidence type="ECO:0000256" key="1">
    <source>
        <dbReference type="ARBA" id="ARBA00001966"/>
    </source>
</evidence>
<proteinExistence type="predicted"/>
<organism evidence="8 9">
    <name type="scientific">Paenibacillus albidus</name>
    <dbReference type="NCBI Taxonomy" id="2041023"/>
    <lineage>
        <taxon>Bacteria</taxon>
        <taxon>Bacillati</taxon>
        <taxon>Bacillota</taxon>
        <taxon>Bacilli</taxon>
        <taxon>Bacillales</taxon>
        <taxon>Paenibacillaceae</taxon>
        <taxon>Paenibacillus</taxon>
    </lineage>
</organism>
<dbReference type="CDD" id="cd01335">
    <property type="entry name" value="Radical_SAM"/>
    <property type="match status" value="1"/>
</dbReference>
<dbReference type="SFLD" id="SFLDG01067">
    <property type="entry name" value="SPASM/twitch_domain_containing"/>
    <property type="match status" value="1"/>
</dbReference>
<dbReference type="PANTHER" id="PTHR11228:SF7">
    <property type="entry name" value="PQQA PEPTIDE CYCLASE"/>
    <property type="match status" value="1"/>
</dbReference>
<dbReference type="EMBL" id="BMKR01000042">
    <property type="protein sequence ID" value="GGG07184.1"/>
    <property type="molecule type" value="Genomic_DNA"/>
</dbReference>
<evidence type="ECO:0000313" key="9">
    <source>
        <dbReference type="Proteomes" id="UP000637643"/>
    </source>
</evidence>
<dbReference type="InterPro" id="IPR017200">
    <property type="entry name" value="PqqE-like"/>
</dbReference>
<dbReference type="Pfam" id="PF04055">
    <property type="entry name" value="Radical_SAM"/>
    <property type="match status" value="1"/>
</dbReference>
<keyword evidence="3" id="KW-0949">S-adenosyl-L-methionine</keyword>
<reference evidence="8" key="2">
    <citation type="submission" date="2020-09" db="EMBL/GenBank/DDBJ databases">
        <authorList>
            <person name="Sun Q."/>
            <person name="Zhou Y."/>
        </authorList>
    </citation>
    <scope>NUCLEOTIDE SEQUENCE</scope>
    <source>
        <strain evidence="8">CGMCC 1.16134</strain>
    </source>
</reference>
<evidence type="ECO:0000256" key="4">
    <source>
        <dbReference type="ARBA" id="ARBA00022723"/>
    </source>
</evidence>
<keyword evidence="2" id="KW-0004">4Fe-4S</keyword>
<dbReference type="GO" id="GO:0046872">
    <property type="term" value="F:metal ion binding"/>
    <property type="evidence" value="ECO:0007669"/>
    <property type="project" value="UniProtKB-KW"/>
</dbReference>
<dbReference type="GO" id="GO:0003824">
    <property type="term" value="F:catalytic activity"/>
    <property type="evidence" value="ECO:0007669"/>
    <property type="project" value="InterPro"/>
</dbReference>
<dbReference type="SFLD" id="SFLDS00029">
    <property type="entry name" value="Radical_SAM"/>
    <property type="match status" value="1"/>
</dbReference>
<dbReference type="InterPro" id="IPR013785">
    <property type="entry name" value="Aldolase_TIM"/>
</dbReference>
<dbReference type="Gene3D" id="3.20.20.70">
    <property type="entry name" value="Aldolase class I"/>
    <property type="match status" value="1"/>
</dbReference>
<comment type="caution">
    <text evidence="8">The sequence shown here is derived from an EMBL/GenBank/DDBJ whole genome shotgun (WGS) entry which is preliminary data.</text>
</comment>
<evidence type="ECO:0000259" key="7">
    <source>
        <dbReference type="PROSITE" id="PS51918"/>
    </source>
</evidence>
<dbReference type="InterPro" id="IPR023885">
    <property type="entry name" value="4Fe4S-binding_SPASM_dom"/>
</dbReference>
<keyword evidence="9" id="KW-1185">Reference proteome</keyword>
<accession>A0A917FVN7</accession>